<evidence type="ECO:0000313" key="1">
    <source>
        <dbReference type="EMBL" id="JAD16035.1"/>
    </source>
</evidence>
<accession>A0A0A8XTP0</accession>
<dbReference type="EMBL" id="GBRH01281860">
    <property type="protein sequence ID" value="JAD16035.1"/>
    <property type="molecule type" value="Transcribed_RNA"/>
</dbReference>
<organism evidence="1">
    <name type="scientific">Arundo donax</name>
    <name type="common">Giant reed</name>
    <name type="synonym">Donax arundinaceus</name>
    <dbReference type="NCBI Taxonomy" id="35708"/>
    <lineage>
        <taxon>Eukaryota</taxon>
        <taxon>Viridiplantae</taxon>
        <taxon>Streptophyta</taxon>
        <taxon>Embryophyta</taxon>
        <taxon>Tracheophyta</taxon>
        <taxon>Spermatophyta</taxon>
        <taxon>Magnoliopsida</taxon>
        <taxon>Liliopsida</taxon>
        <taxon>Poales</taxon>
        <taxon>Poaceae</taxon>
        <taxon>PACMAD clade</taxon>
        <taxon>Arundinoideae</taxon>
        <taxon>Arundineae</taxon>
        <taxon>Arundo</taxon>
    </lineage>
</organism>
<reference evidence="1" key="2">
    <citation type="journal article" date="2015" name="Data Brief">
        <title>Shoot transcriptome of the giant reed, Arundo donax.</title>
        <authorList>
            <person name="Barrero R.A."/>
            <person name="Guerrero F.D."/>
            <person name="Moolhuijzen P."/>
            <person name="Goolsby J.A."/>
            <person name="Tidwell J."/>
            <person name="Bellgard S.E."/>
            <person name="Bellgard M.I."/>
        </authorList>
    </citation>
    <scope>NUCLEOTIDE SEQUENCE</scope>
    <source>
        <tissue evidence="1">Shoot tissue taken approximately 20 cm above the soil surface</tissue>
    </source>
</reference>
<name>A0A0A8XTP0_ARUDO</name>
<sequence length="28" mass="3347">MPKNKKRHIKVTLNIKYYSSQNITKITV</sequence>
<proteinExistence type="predicted"/>
<reference evidence="1" key="1">
    <citation type="submission" date="2014-09" db="EMBL/GenBank/DDBJ databases">
        <authorList>
            <person name="Magalhaes I.L.F."/>
            <person name="Oliveira U."/>
            <person name="Santos F.R."/>
            <person name="Vidigal T.H.D.A."/>
            <person name="Brescovit A.D."/>
            <person name="Santos A.J."/>
        </authorList>
    </citation>
    <scope>NUCLEOTIDE SEQUENCE</scope>
    <source>
        <tissue evidence="1">Shoot tissue taken approximately 20 cm above the soil surface</tissue>
    </source>
</reference>
<dbReference type="AlphaFoldDB" id="A0A0A8XTP0"/>
<protein>
    <submittedName>
        <fullName evidence="1">Uncharacterized protein</fullName>
    </submittedName>
</protein>